<evidence type="ECO:0000313" key="2">
    <source>
        <dbReference type="EMBL" id="RJF88085.1"/>
    </source>
</evidence>
<gene>
    <name evidence="2" type="ORF">D3874_14540</name>
</gene>
<proteinExistence type="predicted"/>
<feature type="domain" description="Spore coat protein U/FanG" evidence="1">
    <location>
        <begin position="37"/>
        <end position="181"/>
    </location>
</feature>
<dbReference type="AlphaFoldDB" id="A0A418WDH4"/>
<sequence length="184" mass="19162">MSLHALKRLAGFAILCAGALLFQARDAQAIICGLLTTCTCTLSTASSLNFGAYDPFSQTDATVGGTITVACQATGILSTSFPYTLSLNAGINSSSSFTPRKLKLTTGSTLANYNIFKDTAGTQILGNGTSSTSTVTGTCDIGSILILGKSACSIVHNFYGRVFYGQTSLVPGTYNDTLTWTLSY</sequence>
<dbReference type="InterPro" id="IPR007893">
    <property type="entry name" value="Spore_coat_U/FanG"/>
</dbReference>
<name>A0A418WDH4_9PROT</name>
<dbReference type="Proteomes" id="UP000284605">
    <property type="component" value="Unassembled WGS sequence"/>
</dbReference>
<dbReference type="EMBL" id="QYUK01000011">
    <property type="protein sequence ID" value="RJF88085.1"/>
    <property type="molecule type" value="Genomic_DNA"/>
</dbReference>
<dbReference type="OrthoDB" id="8588792at2"/>
<evidence type="ECO:0000259" key="1">
    <source>
        <dbReference type="Pfam" id="PF05229"/>
    </source>
</evidence>
<keyword evidence="3" id="KW-1185">Reference proteome</keyword>
<dbReference type="RefSeq" id="WP_119778720.1">
    <property type="nucleotide sequence ID" value="NZ_QYUK01000011.1"/>
</dbReference>
<comment type="caution">
    <text evidence="2">The sequence shown here is derived from an EMBL/GenBank/DDBJ whole genome shotgun (WGS) entry which is preliminary data.</text>
</comment>
<dbReference type="SMART" id="SM00972">
    <property type="entry name" value="SCPU"/>
    <property type="match status" value="1"/>
</dbReference>
<dbReference type="Pfam" id="PF05229">
    <property type="entry name" value="SCPU"/>
    <property type="match status" value="1"/>
</dbReference>
<protein>
    <submittedName>
        <fullName evidence="2">SCPU domain-containing protein</fullName>
    </submittedName>
</protein>
<dbReference type="InterPro" id="IPR053167">
    <property type="entry name" value="Spore_coat_component"/>
</dbReference>
<reference evidence="2 3" key="1">
    <citation type="submission" date="2018-09" db="EMBL/GenBank/DDBJ databases">
        <authorList>
            <person name="Zhu H."/>
        </authorList>
    </citation>
    <scope>NUCLEOTIDE SEQUENCE [LARGE SCALE GENOMIC DNA]</scope>
    <source>
        <strain evidence="2 3">K1W22B-8</strain>
    </source>
</reference>
<accession>A0A418WDH4</accession>
<dbReference type="PANTHER" id="PTHR37089">
    <property type="entry name" value="PROTEIN U-RELATED"/>
    <property type="match status" value="1"/>
</dbReference>
<organism evidence="2 3">
    <name type="scientific">Oleomonas cavernae</name>
    <dbReference type="NCBI Taxonomy" id="2320859"/>
    <lineage>
        <taxon>Bacteria</taxon>
        <taxon>Pseudomonadati</taxon>
        <taxon>Pseudomonadota</taxon>
        <taxon>Alphaproteobacteria</taxon>
        <taxon>Acetobacterales</taxon>
        <taxon>Acetobacteraceae</taxon>
        <taxon>Oleomonas</taxon>
    </lineage>
</organism>
<evidence type="ECO:0000313" key="3">
    <source>
        <dbReference type="Proteomes" id="UP000284605"/>
    </source>
</evidence>